<keyword evidence="3" id="KW-1185">Reference proteome</keyword>
<gene>
    <name evidence="2" type="ORF">LTR16_012528</name>
</gene>
<dbReference type="Proteomes" id="UP001357485">
    <property type="component" value="Unassembled WGS sequence"/>
</dbReference>
<feature type="compositionally biased region" description="Pro residues" evidence="1">
    <location>
        <begin position="1"/>
        <end position="16"/>
    </location>
</feature>
<accession>A0ABR0M0G7</accession>
<organism evidence="2 3">
    <name type="scientific">Cryomyces antarcticus</name>
    <dbReference type="NCBI Taxonomy" id="329879"/>
    <lineage>
        <taxon>Eukaryota</taxon>
        <taxon>Fungi</taxon>
        <taxon>Dikarya</taxon>
        <taxon>Ascomycota</taxon>
        <taxon>Pezizomycotina</taxon>
        <taxon>Dothideomycetes</taxon>
        <taxon>Dothideomycetes incertae sedis</taxon>
        <taxon>Cryomyces</taxon>
    </lineage>
</organism>
<name>A0ABR0M0G7_9PEZI</name>
<proteinExistence type="predicted"/>
<dbReference type="EMBL" id="JAVRRA010004617">
    <property type="protein sequence ID" value="KAK5275383.1"/>
    <property type="molecule type" value="Genomic_DNA"/>
</dbReference>
<feature type="region of interest" description="Disordered" evidence="1">
    <location>
        <begin position="1"/>
        <end position="78"/>
    </location>
</feature>
<reference evidence="2 3" key="1">
    <citation type="submission" date="2023-08" db="EMBL/GenBank/DDBJ databases">
        <title>Black Yeasts Isolated from many extreme environments.</title>
        <authorList>
            <person name="Coleine C."/>
            <person name="Stajich J.E."/>
            <person name="Selbmann L."/>
        </authorList>
    </citation>
    <scope>NUCLEOTIDE SEQUENCE [LARGE SCALE GENOMIC DNA]</scope>
    <source>
        <strain evidence="2 3">CCFEE 536</strain>
    </source>
</reference>
<evidence type="ECO:0000313" key="3">
    <source>
        <dbReference type="Proteomes" id="UP001357485"/>
    </source>
</evidence>
<feature type="non-terminal residue" evidence="2">
    <location>
        <position position="1"/>
    </location>
</feature>
<protein>
    <submittedName>
        <fullName evidence="2">Uncharacterized protein</fullName>
    </submittedName>
</protein>
<feature type="non-terminal residue" evidence="2">
    <location>
        <position position="78"/>
    </location>
</feature>
<evidence type="ECO:0000313" key="2">
    <source>
        <dbReference type="EMBL" id="KAK5275383.1"/>
    </source>
</evidence>
<sequence length="78" mass="8613">SGYPPPQQPHHPPPYGQDPYQQSYQQFSAQHDPYQQTAPSYSAHSPAPGYGNQTVPYEGQNRGNSPYPPQSGHVPQPL</sequence>
<feature type="compositionally biased region" description="Polar residues" evidence="1">
    <location>
        <begin position="27"/>
        <end position="43"/>
    </location>
</feature>
<evidence type="ECO:0000256" key="1">
    <source>
        <dbReference type="SAM" id="MobiDB-lite"/>
    </source>
</evidence>
<comment type="caution">
    <text evidence="2">The sequence shown here is derived from an EMBL/GenBank/DDBJ whole genome shotgun (WGS) entry which is preliminary data.</text>
</comment>
<feature type="compositionally biased region" description="Low complexity" evidence="1">
    <location>
        <begin position="17"/>
        <end position="26"/>
    </location>
</feature>